<sequence>MRTLTACRLLATSAAFVLGFVTNIVAEARLEAYYAQNRPDLPLSQMFHDSSLQGLEIGLCVGALSWALMYGVVETINSRRTRR</sequence>
<keyword evidence="1" id="KW-1133">Transmembrane helix</keyword>
<keyword evidence="1" id="KW-0812">Transmembrane</keyword>
<proteinExistence type="predicted"/>
<evidence type="ECO:0000256" key="1">
    <source>
        <dbReference type="SAM" id="Phobius"/>
    </source>
</evidence>
<gene>
    <name evidence="2" type="ORF">BL57_225c</name>
</gene>
<evidence type="ECO:0000313" key="2">
    <source>
        <dbReference type="EMBL" id="XHV10697.1"/>
    </source>
</evidence>
<keyword evidence="1" id="KW-0472">Membrane</keyword>
<feature type="transmembrane region" description="Helical" evidence="1">
    <location>
        <begin position="52"/>
        <end position="73"/>
    </location>
</feature>
<organism evidence="2">
    <name type="scientific">Caulobacter phage BL57</name>
    <dbReference type="NCBI Taxonomy" id="3348355"/>
    <lineage>
        <taxon>Viruses</taxon>
    </lineage>
</organism>
<name>A0AB74UIH9_9VIRU</name>
<reference evidence="2" key="1">
    <citation type="submission" date="2024-10" db="EMBL/GenBank/DDBJ databases">
        <title>Genetic diversity among independent isolates of the Dolichocephalovirinae subfamily.</title>
        <authorList>
            <person name="Ely B."/>
            <person name="Thomas Q."/>
            <person name="Mohammadi T."/>
        </authorList>
    </citation>
    <scope>NUCLEOTIDE SEQUENCE</scope>
</reference>
<protein>
    <submittedName>
        <fullName evidence="2">Uncharacterized protein</fullName>
    </submittedName>
</protein>
<dbReference type="EMBL" id="PQ287320">
    <property type="protein sequence ID" value="XHV10697.1"/>
    <property type="molecule type" value="Genomic_DNA"/>
</dbReference>
<accession>A0AB74UIH9</accession>